<organism evidence="2 3">
    <name type="scientific">Enterococcus pallens ATCC BAA-351</name>
    <dbReference type="NCBI Taxonomy" id="1158607"/>
    <lineage>
        <taxon>Bacteria</taxon>
        <taxon>Bacillati</taxon>
        <taxon>Bacillota</taxon>
        <taxon>Bacilli</taxon>
        <taxon>Lactobacillales</taxon>
        <taxon>Enterococcaceae</taxon>
        <taxon>Enterococcus</taxon>
    </lineage>
</organism>
<dbReference type="HOGENOM" id="CLU_102870_2_0_9"/>
<dbReference type="PATRIC" id="fig|1158607.3.peg.2651"/>
<keyword evidence="1" id="KW-1133">Transmembrane helix</keyword>
<sequence length="234" mass="26201">MMKIIKLEWKKNRLSQYIKTTIISTLLIFALTAFMSVMSQKQGESMFTDFSSYMSFVNIMIRIVFVIFSAVLLSRLVIDEYKNKTLQVLFTYPVNRKRVMQSKLLLIVSFCLVNILFSTVVISLLTLALNPTLNIVPSGMEVKDIIGILPSTLIISVMTACLSLIPLYFGMKKNSSSTTITWGVIIGFLVNATVSDGATTADMTQFLIIPLILAICGLLIAYLTFHRIESQDIV</sequence>
<accession>R2Q9B5</accession>
<comment type="caution">
    <text evidence="2">The sequence shown here is derived from an EMBL/GenBank/DDBJ whole genome shotgun (WGS) entry which is preliminary data.</text>
</comment>
<feature type="transmembrane region" description="Helical" evidence="1">
    <location>
        <begin position="176"/>
        <end position="194"/>
    </location>
</feature>
<keyword evidence="3" id="KW-1185">Reference proteome</keyword>
<dbReference type="eggNOG" id="ENOG502Z9TS">
    <property type="taxonomic scope" value="Bacteria"/>
</dbReference>
<feature type="transmembrane region" description="Helical" evidence="1">
    <location>
        <begin position="206"/>
        <end position="225"/>
    </location>
</feature>
<feature type="transmembrane region" description="Helical" evidence="1">
    <location>
        <begin position="59"/>
        <end position="78"/>
    </location>
</feature>
<dbReference type="RefSeq" id="WP_010757651.1">
    <property type="nucleotide sequence ID" value="NZ_ASWD01000001.1"/>
</dbReference>
<keyword evidence="1" id="KW-0812">Transmembrane</keyword>
<feature type="transmembrane region" description="Helical" evidence="1">
    <location>
        <begin position="145"/>
        <end position="169"/>
    </location>
</feature>
<reference evidence="2 3" key="1">
    <citation type="submission" date="2013-02" db="EMBL/GenBank/DDBJ databases">
        <title>The Genome Sequence of Enterococcus pallens BAA-351.</title>
        <authorList>
            <consortium name="The Broad Institute Genome Sequencing Platform"/>
            <consortium name="The Broad Institute Genome Sequencing Center for Infectious Disease"/>
            <person name="Earl A.M."/>
            <person name="Gilmore M.S."/>
            <person name="Lebreton F."/>
            <person name="Walker B."/>
            <person name="Young S.K."/>
            <person name="Zeng Q."/>
            <person name="Gargeya S."/>
            <person name="Fitzgerald M."/>
            <person name="Haas B."/>
            <person name="Abouelleil A."/>
            <person name="Alvarado L."/>
            <person name="Arachchi H.M."/>
            <person name="Berlin A.M."/>
            <person name="Chapman S.B."/>
            <person name="Dewar J."/>
            <person name="Goldberg J."/>
            <person name="Griggs A."/>
            <person name="Gujja S."/>
            <person name="Hansen M."/>
            <person name="Howarth C."/>
            <person name="Imamovic A."/>
            <person name="Larimer J."/>
            <person name="McCowan C."/>
            <person name="Murphy C."/>
            <person name="Neiman D."/>
            <person name="Pearson M."/>
            <person name="Priest M."/>
            <person name="Roberts A."/>
            <person name="Saif S."/>
            <person name="Shea T."/>
            <person name="Sisk P."/>
            <person name="Sykes S."/>
            <person name="Wortman J."/>
            <person name="Nusbaum C."/>
            <person name="Birren B."/>
        </authorList>
    </citation>
    <scope>NUCLEOTIDE SEQUENCE [LARGE SCALE GENOMIC DNA]</scope>
    <source>
        <strain evidence="2 3">ATCC BAA-351</strain>
    </source>
</reference>
<dbReference type="STRING" id="160454.RV10_GL003898"/>
<keyword evidence="1" id="KW-0472">Membrane</keyword>
<proteinExistence type="predicted"/>
<gene>
    <name evidence="2" type="ORF">UAU_02664</name>
</gene>
<evidence type="ECO:0000313" key="3">
    <source>
        <dbReference type="Proteomes" id="UP000013782"/>
    </source>
</evidence>
<dbReference type="AlphaFoldDB" id="R2Q9B5"/>
<protein>
    <recommendedName>
        <fullName evidence="4">ABC transporter permease</fullName>
    </recommendedName>
</protein>
<evidence type="ECO:0008006" key="4">
    <source>
        <dbReference type="Google" id="ProtNLM"/>
    </source>
</evidence>
<feature type="transmembrane region" description="Helical" evidence="1">
    <location>
        <begin position="104"/>
        <end position="125"/>
    </location>
</feature>
<dbReference type="Proteomes" id="UP000013782">
    <property type="component" value="Unassembled WGS sequence"/>
</dbReference>
<dbReference type="Pfam" id="PF12730">
    <property type="entry name" value="ABC2_membrane_4"/>
    <property type="match status" value="1"/>
</dbReference>
<name>R2Q9B5_9ENTE</name>
<dbReference type="OrthoDB" id="9784784at2"/>
<evidence type="ECO:0000313" key="2">
    <source>
        <dbReference type="EMBL" id="EOH93022.1"/>
    </source>
</evidence>
<dbReference type="EMBL" id="AJAQ01000018">
    <property type="protein sequence ID" value="EOH93022.1"/>
    <property type="molecule type" value="Genomic_DNA"/>
</dbReference>
<evidence type="ECO:0000256" key="1">
    <source>
        <dbReference type="SAM" id="Phobius"/>
    </source>
</evidence>
<feature type="transmembrane region" description="Helical" evidence="1">
    <location>
        <begin position="21"/>
        <end position="39"/>
    </location>
</feature>